<feature type="compositionally biased region" description="Basic and acidic residues" evidence="3">
    <location>
        <begin position="1152"/>
        <end position="1167"/>
    </location>
</feature>
<dbReference type="InterPro" id="IPR007309">
    <property type="entry name" value="TFIIIC_Bblock-bd"/>
</dbReference>
<name>A0AAD8PFM7_BABGI</name>
<dbReference type="HAMAP" id="MF_00528">
    <property type="entry name" value="Maf"/>
    <property type="match status" value="1"/>
</dbReference>
<evidence type="ECO:0000256" key="2">
    <source>
        <dbReference type="ARBA" id="ARBA00022801"/>
    </source>
</evidence>
<dbReference type="Gene3D" id="3.90.950.10">
    <property type="match status" value="1"/>
</dbReference>
<feature type="domain" description="B-block binding subunit of TFIIIC" evidence="4">
    <location>
        <begin position="131"/>
        <end position="185"/>
    </location>
</feature>
<keyword evidence="2" id="KW-0378">Hydrolase</keyword>
<dbReference type="Pfam" id="PF04182">
    <property type="entry name" value="B-block_TFIIIC"/>
    <property type="match status" value="1"/>
</dbReference>
<gene>
    <name evidence="5" type="ORF">BgAZ_103270</name>
</gene>
<accession>A0AAD8PFM7</accession>
<evidence type="ECO:0000256" key="3">
    <source>
        <dbReference type="SAM" id="MobiDB-lite"/>
    </source>
</evidence>
<comment type="cofactor">
    <cofactor evidence="1">
        <name>a divalent metal cation</name>
        <dbReference type="ChEBI" id="CHEBI:60240"/>
    </cofactor>
</comment>
<dbReference type="InterPro" id="IPR029001">
    <property type="entry name" value="ITPase-like_fam"/>
</dbReference>
<evidence type="ECO:0000256" key="1">
    <source>
        <dbReference type="ARBA" id="ARBA00001968"/>
    </source>
</evidence>
<evidence type="ECO:0000313" key="6">
    <source>
        <dbReference type="Proteomes" id="UP001230268"/>
    </source>
</evidence>
<feature type="region of interest" description="Disordered" evidence="3">
    <location>
        <begin position="1146"/>
        <end position="1183"/>
    </location>
</feature>
<comment type="caution">
    <text evidence="5">The sequence shown here is derived from an EMBL/GenBank/DDBJ whole genome shotgun (WGS) entry which is preliminary data.</text>
</comment>
<feature type="region of interest" description="Disordered" evidence="3">
    <location>
        <begin position="465"/>
        <end position="512"/>
    </location>
</feature>
<organism evidence="5 6">
    <name type="scientific">Babesia gibsoni</name>
    <dbReference type="NCBI Taxonomy" id="33632"/>
    <lineage>
        <taxon>Eukaryota</taxon>
        <taxon>Sar</taxon>
        <taxon>Alveolata</taxon>
        <taxon>Apicomplexa</taxon>
        <taxon>Aconoidasida</taxon>
        <taxon>Piroplasmida</taxon>
        <taxon>Babesiidae</taxon>
        <taxon>Babesia</taxon>
    </lineage>
</organism>
<dbReference type="Proteomes" id="UP001230268">
    <property type="component" value="Unassembled WGS sequence"/>
</dbReference>
<dbReference type="SUPFAM" id="SSF52972">
    <property type="entry name" value="ITPase-like"/>
    <property type="match status" value="1"/>
</dbReference>
<reference evidence="5" key="1">
    <citation type="submission" date="2023-08" db="EMBL/GenBank/DDBJ databases">
        <title>Draft sequence of the Babesia gibsoni genome.</title>
        <authorList>
            <person name="Yamagishi J.Y."/>
            <person name="Xuan X.X."/>
        </authorList>
    </citation>
    <scope>NUCLEOTIDE SEQUENCE</scope>
    <source>
        <strain evidence="5">Azabu</strain>
    </source>
</reference>
<protein>
    <recommendedName>
        <fullName evidence="4">B-block binding subunit of TFIIIC domain-containing protein</fullName>
    </recommendedName>
</protein>
<evidence type="ECO:0000313" key="5">
    <source>
        <dbReference type="EMBL" id="KAK1444421.1"/>
    </source>
</evidence>
<dbReference type="Pfam" id="PF02545">
    <property type="entry name" value="Maf"/>
    <property type="match status" value="1"/>
</dbReference>
<proteinExistence type="inferred from homology"/>
<sequence>MLFNFLDACLEFLASQVDPVKFNDMLACLATEKDVEVPDAVDKVELWLRLCKSNEVMILSEHYDGDSIEYAKQLTTLSGIPEQRQLLKHALGLMNTNFMSYIDNSKLLGSNRLRIRKLNLAFCENIFKSTKRYHILLAIASRRYKGYWHHELVNDLGIPPRDLFTHLVSMTKMSLLCKVSLTQDYVSKHVLKSKLDRCSSANKSGSGDAVSEGNISQYQATLWFHVRYFVFDLLPDFVQELYLKSTVKEMEEHLMKVLNESDNRILLESDWKHSYVSKLMKDNSLENSMVDSRFVNRGYTSLRRSLENKSIIQRVFAWCPQKKSFERCIIPYGWQSDASSQNSGRQQDFRTVNLMDTIHMGDSLAPCPSDATSEYLSQPLLYQNPTHMYGHTLSEYIYYIVGCNTNGIGTNDLGKYLGVRYKFLMRLIGAMDSDGLLQKEPVRLGKVLMYNYKLKKKCAIVSSIKNDGKPKSQKKSTSSSMQNEESDASRSTGMDSKTAPSTKTSLQKAKGFVPPGGRLIAINDAFQGMSPVAMNMTRTKESPLANVVSQTESPLPDSEEASVESGGTYFGLTDTATDRSNGGGAATTSSHLHYLEWVSHIRELYPSDESYKSRFIELFGKDFSLPSAINTCTFRRRMVLLTEYIESYKAANFKAISDMYGDVESSSTVVDRKTVKRVHQYVSARRRHIVQSHAQNIKGIFCPLSILYDSRQLDELQAFKLVNEEIAARRMLVSSRSASLRNRINKKFKSPEDISESNTLTTTINVPDSLDVIYKRPLPGELSLLLKDVEVSKMDDDEPSTKYGLASSQRNLLDNGYIFPIVTRVMFLHRFILEIFPPGMRFSAFQALYRMPMDLYLQIIGCGHEIENMTALVRGRICPEHNKELLHEALFKEKGPRDPVALMHRMLNIMDKIGIVREYGVPLVDGKESDIPQCEINWEVVQLVTLPSLKDNNQVSASFDVLASFDEFWDALQSEVYDYISLEKTSLPESMPVRELFNKKNWKIRSYVYNAHKIQLQEAISDWCHQTLHGIDSGSMERLMYMPPYIVKKFMSDHTISQDDLFCCLSQQIRKMDLEGNDYLMNSDIMTLVNDMTCDLEYLWLGKYVMAERLSHSAFYDALSSDDSNPHKGAITWGVLREKFYEMDETTSSTDESVRDPTSDGHGDHASKGVRNIPRASNKGYINRTGRDVTAKGLKENFKGRKEEGDYSIWSMMSLLFDNAYSPDDCRYVVSQLLNTSSRMMRIISRLREMNTIDITKFSLGSYVSSNCIVTNKDLFISKDQEKAILKSVIFTPVVSMRPWFLKTFDGMKRISLILRQWYSNGWVVRTKQTSNIYTLFKLSNRSKVQLFGKFRDIKLMAELLQSHLSILKNCSDTFHSFSLSLGSSYGSNARHENHSDVNLDSSGVKYFSCNSENTDLHGTYSLIEHFVNGKVSFNPIWAKGAFSSNNKRARLSCDRINNGGISRHLQELTPDVITIKSVNITASYDKDRLDAWKCTLDENGSKIACHVGRTIPREFLCRNVFSDAVNPLDCDAACLTTAVNCHYPLCNYEYESDMPNNWWTDNGYIRITVSGLAIDESEGSINRKKRGRPKHMCHGSAVENQLDSTIKQVIVAYYGEVPHEMEPMLRDMEGHLYNLACIVKAAGSQGIVESALRQSLWNNTSNGEDNKCVSVNGNEILVREVIFEVVMLTLEVLRFVVRLPSNLEYSYLYWDYSSSICATVQPIVALRPYGKDDEPPSEDLATRVLERPEYIAPILWLLYEEPLACKFTEDTLEEVLGPLNRLVVDRDTKERYMMHCMKVPLGSFTSVDGHLNLSFVAFLMLRIASILKSSPGQTVKEAVMMGTPSMKYTNIFSLGDRFTNPEKDWIVVASESPWRPLVMRRNLNLHNILTMRSGFPETLMKEDYPCAGEYSRATADGKAKMAAQQIFSATTDEEKAKILAQLKRPYDDMPPHFDVSKIKFVIGADTVSECNGEIFEKPSDAADAKKQMMSYQKHSPKITTGISVYCRDKGTEMAIFSFYEVMTAHFQKMSEADIEEYVKLNEWVGVAGSYKINGFGEAMIERIEGSHTTSMGMPANKFSQHLCAYIREFESAD</sequence>
<dbReference type="PANTHER" id="PTHR43213:SF5">
    <property type="entry name" value="BIFUNCTIONAL DTTP_UTP PYROPHOSPHATASE_METHYLTRANSFERASE PROTEIN-RELATED"/>
    <property type="match status" value="1"/>
</dbReference>
<dbReference type="PANTHER" id="PTHR43213">
    <property type="entry name" value="BIFUNCTIONAL DTTP/UTP PYROPHOSPHATASE/METHYLTRANSFERASE PROTEIN-RELATED"/>
    <property type="match status" value="1"/>
</dbReference>
<dbReference type="GO" id="GO:0047429">
    <property type="term" value="F:nucleoside triphosphate diphosphatase activity"/>
    <property type="evidence" value="ECO:0007669"/>
    <property type="project" value="InterPro"/>
</dbReference>
<evidence type="ECO:0000259" key="4">
    <source>
        <dbReference type="Pfam" id="PF04182"/>
    </source>
</evidence>
<dbReference type="EMBL" id="JAVEPI010000001">
    <property type="protein sequence ID" value="KAK1444421.1"/>
    <property type="molecule type" value="Genomic_DNA"/>
</dbReference>
<keyword evidence="6" id="KW-1185">Reference proteome</keyword>
<dbReference type="InterPro" id="IPR003697">
    <property type="entry name" value="Maf-like"/>
</dbReference>
<feature type="compositionally biased region" description="Polar residues" evidence="3">
    <location>
        <begin position="489"/>
        <end position="507"/>
    </location>
</feature>